<evidence type="ECO:0000256" key="8">
    <source>
        <dbReference type="ARBA" id="ARBA00022490"/>
    </source>
</evidence>
<feature type="domain" description="RNase H type-2" evidence="17">
    <location>
        <begin position="71"/>
        <end position="256"/>
    </location>
</feature>
<reference evidence="18 19" key="1">
    <citation type="submission" date="2015-01" db="EMBL/GenBank/DDBJ databases">
        <title>Genome sequencing of Jeotgalibacillus soli.</title>
        <authorList>
            <person name="Goh K.M."/>
            <person name="Chan K.-G."/>
            <person name="Yaakop A.S."/>
            <person name="Ee R."/>
            <person name="Gan H.M."/>
            <person name="Chan C.S."/>
        </authorList>
    </citation>
    <scope>NUCLEOTIDE SEQUENCE [LARGE SCALE GENOMIC DNA]</scope>
    <source>
        <strain evidence="18 19">P9</strain>
    </source>
</reference>
<dbReference type="Pfam" id="PF01351">
    <property type="entry name" value="RNase_HII"/>
    <property type="match status" value="1"/>
</dbReference>
<dbReference type="PATRIC" id="fig|889306.3.peg.2424"/>
<keyword evidence="10 14" id="KW-0479">Metal-binding</keyword>
<dbReference type="CDD" id="cd07182">
    <property type="entry name" value="RNase_HII_bacteria_HII_like"/>
    <property type="match status" value="1"/>
</dbReference>
<keyword evidence="13 14" id="KW-0464">Manganese</keyword>
<evidence type="ECO:0000256" key="2">
    <source>
        <dbReference type="ARBA" id="ARBA00001946"/>
    </source>
</evidence>
<dbReference type="GO" id="GO:0005737">
    <property type="term" value="C:cytoplasm"/>
    <property type="evidence" value="ECO:0007669"/>
    <property type="project" value="UniProtKB-SubCell"/>
</dbReference>
<dbReference type="GO" id="GO:0006298">
    <property type="term" value="P:mismatch repair"/>
    <property type="evidence" value="ECO:0007669"/>
    <property type="project" value="TreeGrafter"/>
</dbReference>
<dbReference type="EMBL" id="JXRP01000018">
    <property type="protein sequence ID" value="KIL44868.1"/>
    <property type="molecule type" value="Genomic_DNA"/>
</dbReference>
<dbReference type="HAMAP" id="MF_00052_B">
    <property type="entry name" value="RNase_HII_B"/>
    <property type="match status" value="1"/>
</dbReference>
<dbReference type="RefSeq" id="WP_422723705.1">
    <property type="nucleotide sequence ID" value="NZ_JXRP01000018.1"/>
</dbReference>
<dbReference type="GO" id="GO:0030145">
    <property type="term" value="F:manganese ion binding"/>
    <property type="evidence" value="ECO:0007669"/>
    <property type="project" value="UniProtKB-UniRule"/>
</dbReference>
<dbReference type="NCBIfam" id="NF000595">
    <property type="entry name" value="PRK00015.1-3"/>
    <property type="match status" value="1"/>
</dbReference>
<keyword evidence="19" id="KW-1185">Reference proteome</keyword>
<comment type="similarity">
    <text evidence="5 14 16">Belongs to the RNase HII family.</text>
</comment>
<evidence type="ECO:0000256" key="6">
    <source>
        <dbReference type="ARBA" id="ARBA00012180"/>
    </source>
</evidence>
<evidence type="ECO:0000256" key="1">
    <source>
        <dbReference type="ARBA" id="ARBA00000077"/>
    </source>
</evidence>
<dbReference type="GO" id="GO:0043137">
    <property type="term" value="P:DNA replication, removal of RNA primer"/>
    <property type="evidence" value="ECO:0007669"/>
    <property type="project" value="TreeGrafter"/>
</dbReference>
<gene>
    <name evidence="14" type="primary">rnhB</name>
    <name evidence="18" type="ORF">KP78_24120</name>
</gene>
<keyword evidence="12 14" id="KW-0378">Hydrolase</keyword>
<feature type="binding site" evidence="14 15">
    <location>
        <position position="169"/>
    </location>
    <ligand>
        <name>a divalent metal cation</name>
        <dbReference type="ChEBI" id="CHEBI:60240"/>
    </ligand>
</feature>
<keyword evidence="11 14" id="KW-0255">Endonuclease</keyword>
<organism evidence="18 19">
    <name type="scientific">Jeotgalibacillus soli</name>
    <dbReference type="NCBI Taxonomy" id="889306"/>
    <lineage>
        <taxon>Bacteria</taxon>
        <taxon>Bacillati</taxon>
        <taxon>Bacillota</taxon>
        <taxon>Bacilli</taxon>
        <taxon>Bacillales</taxon>
        <taxon>Caryophanaceae</taxon>
        <taxon>Jeotgalibacillus</taxon>
    </lineage>
</organism>
<dbReference type="PROSITE" id="PS51975">
    <property type="entry name" value="RNASE_H_2"/>
    <property type="match status" value="1"/>
</dbReference>
<evidence type="ECO:0000256" key="9">
    <source>
        <dbReference type="ARBA" id="ARBA00022722"/>
    </source>
</evidence>
<comment type="caution">
    <text evidence="18">The sequence shown here is derived from an EMBL/GenBank/DDBJ whole genome shotgun (WGS) entry which is preliminary data.</text>
</comment>
<protein>
    <recommendedName>
        <fullName evidence="7 14">Ribonuclease HII</fullName>
        <shortName evidence="14">RNase HII</shortName>
        <ecNumber evidence="6 14">3.1.26.4</ecNumber>
    </recommendedName>
</protein>
<dbReference type="PANTHER" id="PTHR10954">
    <property type="entry name" value="RIBONUCLEASE H2 SUBUNIT A"/>
    <property type="match status" value="1"/>
</dbReference>
<dbReference type="NCBIfam" id="NF000594">
    <property type="entry name" value="PRK00015.1-1"/>
    <property type="match status" value="1"/>
</dbReference>
<dbReference type="GO" id="GO:0003723">
    <property type="term" value="F:RNA binding"/>
    <property type="evidence" value="ECO:0007669"/>
    <property type="project" value="UniProtKB-UniRule"/>
</dbReference>
<evidence type="ECO:0000256" key="16">
    <source>
        <dbReference type="RuleBase" id="RU003515"/>
    </source>
</evidence>
<comment type="cofactor">
    <cofactor evidence="2">
        <name>Mg(2+)</name>
        <dbReference type="ChEBI" id="CHEBI:18420"/>
    </cofactor>
</comment>
<comment type="cofactor">
    <cofactor evidence="14 15">
        <name>Mn(2+)</name>
        <dbReference type="ChEBI" id="CHEBI:29035"/>
    </cofactor>
    <cofactor evidence="14 15">
        <name>Mg(2+)</name>
        <dbReference type="ChEBI" id="CHEBI:18420"/>
    </cofactor>
    <text evidence="14 15">Manganese or magnesium. Binds 1 divalent metal ion per monomer in the absence of substrate. May bind a second metal ion after substrate binding.</text>
</comment>
<comment type="function">
    <text evidence="3 14 16">Endonuclease that specifically degrades the RNA of RNA-DNA hybrids.</text>
</comment>
<evidence type="ECO:0000256" key="7">
    <source>
        <dbReference type="ARBA" id="ARBA00019179"/>
    </source>
</evidence>
<feature type="binding site" evidence="14 15">
    <location>
        <position position="77"/>
    </location>
    <ligand>
        <name>a divalent metal cation</name>
        <dbReference type="ChEBI" id="CHEBI:60240"/>
    </ligand>
</feature>
<evidence type="ECO:0000256" key="10">
    <source>
        <dbReference type="ARBA" id="ARBA00022723"/>
    </source>
</evidence>
<sequence>MKNTIKEIAEALRSMEDDKDPRIHVWEQDDRKGVNRLIKSFRTRLERVQKEHERFIDMTAFEMSARENGYKLIAGIDEVGRGPLAGPVVAAAVVLPDAFYLPGLDDSKKLSNTKKLELYETIQQRALGIGVGFASAKEIDDVNIYQATKLAMLRALGEMKVSPDMLLIDAMTLDIGIEQQSIIKGDARSVSIAAASVIAKVTRDRFMTELAKQYPYYRFEQNVGYGTKEHLEGLKQHGPIKEHRFSFEPIKSFKNE</sequence>
<name>A0A0C2VLI9_9BACL</name>
<comment type="subcellular location">
    <subcellularLocation>
        <location evidence="4 14">Cytoplasm</location>
    </subcellularLocation>
</comment>
<evidence type="ECO:0000256" key="13">
    <source>
        <dbReference type="ARBA" id="ARBA00023211"/>
    </source>
</evidence>
<evidence type="ECO:0000256" key="11">
    <source>
        <dbReference type="ARBA" id="ARBA00022759"/>
    </source>
</evidence>
<evidence type="ECO:0000256" key="12">
    <source>
        <dbReference type="ARBA" id="ARBA00022801"/>
    </source>
</evidence>
<dbReference type="FunFam" id="3.30.420.10:FF:000006">
    <property type="entry name" value="Ribonuclease HII"/>
    <property type="match status" value="1"/>
</dbReference>
<dbReference type="GO" id="GO:0004523">
    <property type="term" value="F:RNA-DNA hybrid ribonuclease activity"/>
    <property type="evidence" value="ECO:0007669"/>
    <property type="project" value="UniProtKB-UniRule"/>
</dbReference>
<keyword evidence="9 14" id="KW-0540">Nuclease</keyword>
<dbReference type="InterPro" id="IPR012337">
    <property type="entry name" value="RNaseH-like_sf"/>
</dbReference>
<dbReference type="GO" id="GO:0032299">
    <property type="term" value="C:ribonuclease H2 complex"/>
    <property type="evidence" value="ECO:0007669"/>
    <property type="project" value="TreeGrafter"/>
</dbReference>
<dbReference type="EC" id="3.1.26.4" evidence="6 14"/>
<dbReference type="STRING" id="889306.KP78_24120"/>
<evidence type="ECO:0000313" key="19">
    <source>
        <dbReference type="Proteomes" id="UP000031938"/>
    </source>
</evidence>
<accession>A0A0C2VLI9</accession>
<feature type="binding site" evidence="14 15">
    <location>
        <position position="78"/>
    </location>
    <ligand>
        <name>a divalent metal cation</name>
        <dbReference type="ChEBI" id="CHEBI:60240"/>
    </ligand>
</feature>
<dbReference type="InterPro" id="IPR001352">
    <property type="entry name" value="RNase_HII/HIII"/>
</dbReference>
<dbReference type="Gene3D" id="3.30.420.10">
    <property type="entry name" value="Ribonuclease H-like superfamily/Ribonuclease H"/>
    <property type="match status" value="1"/>
</dbReference>
<dbReference type="PANTHER" id="PTHR10954:SF18">
    <property type="entry name" value="RIBONUCLEASE HII"/>
    <property type="match status" value="1"/>
</dbReference>
<keyword evidence="8 14" id="KW-0963">Cytoplasm</keyword>
<dbReference type="InterPro" id="IPR036397">
    <property type="entry name" value="RNaseH_sf"/>
</dbReference>
<comment type="catalytic activity">
    <reaction evidence="1 14 15 16">
        <text>Endonucleolytic cleavage to 5'-phosphomonoester.</text>
        <dbReference type="EC" id="3.1.26.4"/>
    </reaction>
</comment>
<dbReference type="InterPro" id="IPR022898">
    <property type="entry name" value="RNase_HII"/>
</dbReference>
<evidence type="ECO:0000256" key="5">
    <source>
        <dbReference type="ARBA" id="ARBA00007383"/>
    </source>
</evidence>
<evidence type="ECO:0000313" key="18">
    <source>
        <dbReference type="EMBL" id="KIL44868.1"/>
    </source>
</evidence>
<evidence type="ECO:0000259" key="17">
    <source>
        <dbReference type="PROSITE" id="PS51975"/>
    </source>
</evidence>
<dbReference type="Proteomes" id="UP000031938">
    <property type="component" value="Unassembled WGS sequence"/>
</dbReference>
<evidence type="ECO:0000256" key="3">
    <source>
        <dbReference type="ARBA" id="ARBA00004065"/>
    </source>
</evidence>
<proteinExistence type="inferred from homology"/>
<dbReference type="AlphaFoldDB" id="A0A0C2VLI9"/>
<evidence type="ECO:0000256" key="14">
    <source>
        <dbReference type="HAMAP-Rule" id="MF_00052"/>
    </source>
</evidence>
<evidence type="ECO:0000256" key="15">
    <source>
        <dbReference type="PROSITE-ProRule" id="PRU01319"/>
    </source>
</evidence>
<dbReference type="InterPro" id="IPR024567">
    <property type="entry name" value="RNase_HII/HIII_dom"/>
</dbReference>
<dbReference type="SUPFAM" id="SSF53098">
    <property type="entry name" value="Ribonuclease H-like"/>
    <property type="match status" value="1"/>
</dbReference>
<evidence type="ECO:0000256" key="4">
    <source>
        <dbReference type="ARBA" id="ARBA00004496"/>
    </source>
</evidence>